<feature type="domain" description="LD-carboxypeptidase C-terminal" evidence="1">
    <location>
        <begin position="1"/>
        <end position="68"/>
    </location>
</feature>
<keyword evidence="3" id="KW-1185">Reference proteome</keyword>
<sequence>MGGNLDTIRCGIGADLLSLDGGILLFEENHGLGMVDRQLTQLMRSGLLNGLRGVAVGQITGFEDDRSNGWTVA</sequence>
<accession>A0ABS4UEG9</accession>
<evidence type="ECO:0000313" key="3">
    <source>
        <dbReference type="Proteomes" id="UP000755585"/>
    </source>
</evidence>
<keyword evidence="2" id="KW-0645">Protease</keyword>
<dbReference type="RefSeq" id="WP_209693142.1">
    <property type="nucleotide sequence ID" value="NZ_BAAAVU010000036.1"/>
</dbReference>
<dbReference type="InterPro" id="IPR027461">
    <property type="entry name" value="Carboxypeptidase_A_C_sf"/>
</dbReference>
<keyword evidence="2" id="KW-0121">Carboxypeptidase</keyword>
<dbReference type="SUPFAM" id="SSF141986">
    <property type="entry name" value="LD-carboxypeptidase A C-terminal domain-like"/>
    <property type="match status" value="1"/>
</dbReference>
<protein>
    <submittedName>
        <fullName evidence="2">Muramoyltetrapeptide carboxypeptidase LdcA involved in peptidoglycan recycling</fullName>
    </submittedName>
</protein>
<comment type="caution">
    <text evidence="2">The sequence shown here is derived from an EMBL/GenBank/DDBJ whole genome shotgun (WGS) entry which is preliminary data.</text>
</comment>
<keyword evidence="2" id="KW-0378">Hydrolase</keyword>
<gene>
    <name evidence="2" type="ORF">JOF29_001120</name>
</gene>
<proteinExistence type="predicted"/>
<name>A0ABS4UEG9_9ACTN</name>
<organism evidence="2 3">
    <name type="scientific">Kribbella aluminosa</name>
    <dbReference type="NCBI Taxonomy" id="416017"/>
    <lineage>
        <taxon>Bacteria</taxon>
        <taxon>Bacillati</taxon>
        <taxon>Actinomycetota</taxon>
        <taxon>Actinomycetes</taxon>
        <taxon>Propionibacteriales</taxon>
        <taxon>Kribbellaceae</taxon>
        <taxon>Kribbella</taxon>
    </lineage>
</organism>
<dbReference type="Pfam" id="PF17676">
    <property type="entry name" value="Peptidase_S66C"/>
    <property type="match status" value="1"/>
</dbReference>
<dbReference type="EMBL" id="JAGINT010000001">
    <property type="protein sequence ID" value="MBP2350037.1"/>
    <property type="molecule type" value="Genomic_DNA"/>
</dbReference>
<dbReference type="GO" id="GO:0004180">
    <property type="term" value="F:carboxypeptidase activity"/>
    <property type="evidence" value="ECO:0007669"/>
    <property type="project" value="UniProtKB-KW"/>
</dbReference>
<evidence type="ECO:0000259" key="1">
    <source>
        <dbReference type="Pfam" id="PF17676"/>
    </source>
</evidence>
<reference evidence="2 3" key="1">
    <citation type="submission" date="2021-03" db="EMBL/GenBank/DDBJ databases">
        <title>Sequencing the genomes of 1000 actinobacteria strains.</title>
        <authorList>
            <person name="Klenk H.-P."/>
        </authorList>
    </citation>
    <scope>NUCLEOTIDE SEQUENCE [LARGE SCALE GENOMIC DNA]</scope>
    <source>
        <strain evidence="2 3">DSM 18824</strain>
    </source>
</reference>
<dbReference type="Proteomes" id="UP000755585">
    <property type="component" value="Unassembled WGS sequence"/>
</dbReference>
<evidence type="ECO:0000313" key="2">
    <source>
        <dbReference type="EMBL" id="MBP2350037.1"/>
    </source>
</evidence>
<dbReference type="InterPro" id="IPR040921">
    <property type="entry name" value="Peptidase_S66C"/>
</dbReference>
<dbReference type="Gene3D" id="3.50.30.60">
    <property type="entry name" value="LD-carboxypeptidase A C-terminal domain-like"/>
    <property type="match status" value="1"/>
</dbReference>